<reference evidence="1" key="1">
    <citation type="journal article" date="2014" name="Front. Microbiol.">
        <title>High frequency of phylogenetically diverse reductive dehalogenase-homologous genes in deep subseafloor sedimentary metagenomes.</title>
        <authorList>
            <person name="Kawai M."/>
            <person name="Futagami T."/>
            <person name="Toyoda A."/>
            <person name="Takaki Y."/>
            <person name="Nishi S."/>
            <person name="Hori S."/>
            <person name="Arai W."/>
            <person name="Tsubouchi T."/>
            <person name="Morono Y."/>
            <person name="Uchiyama I."/>
            <person name="Ito T."/>
            <person name="Fujiyama A."/>
            <person name="Inagaki F."/>
            <person name="Takami H."/>
        </authorList>
    </citation>
    <scope>NUCLEOTIDE SEQUENCE</scope>
    <source>
        <strain evidence="1">Expedition CK06-06</strain>
    </source>
</reference>
<sequence>TEDEALGTLEVLAFFDADATDAMFADVMEPIKQELSDKYKTVRIYKLPVVGNKYCLFTDPSDGKEDPHASIVMDWATGEEMAESHGKIPADQCAEIHDALARFYNNAFNDFERNANPGGKFGETIKNLETPNRHYQDKKKEGWWTGEPQRKVMIWGLEEAIRHLSIRPHSRESINEFKQFIQPAGEKPQALADGHDDYIMAWAGVWQIRKAMPVGMARASSSDMGVLSKGFIFLKSLAILPETLSPLSTIFFIRLS</sequence>
<dbReference type="AlphaFoldDB" id="X1KCM4"/>
<gene>
    <name evidence="1" type="ORF">S06H3_21266</name>
</gene>
<feature type="non-terminal residue" evidence="1">
    <location>
        <position position="1"/>
    </location>
</feature>
<accession>X1KCM4</accession>
<comment type="caution">
    <text evidence="1">The sequence shown here is derived from an EMBL/GenBank/DDBJ whole genome shotgun (WGS) entry which is preliminary data.</text>
</comment>
<name>X1KCM4_9ZZZZ</name>
<protein>
    <submittedName>
        <fullName evidence="1">Uncharacterized protein</fullName>
    </submittedName>
</protein>
<dbReference type="EMBL" id="BARV01011143">
    <property type="protein sequence ID" value="GAI04378.1"/>
    <property type="molecule type" value="Genomic_DNA"/>
</dbReference>
<dbReference type="Gene3D" id="3.30.420.240">
    <property type="match status" value="1"/>
</dbReference>
<evidence type="ECO:0000313" key="1">
    <source>
        <dbReference type="EMBL" id="GAI04378.1"/>
    </source>
</evidence>
<organism evidence="1">
    <name type="scientific">marine sediment metagenome</name>
    <dbReference type="NCBI Taxonomy" id="412755"/>
    <lineage>
        <taxon>unclassified sequences</taxon>
        <taxon>metagenomes</taxon>
        <taxon>ecological metagenomes</taxon>
    </lineage>
</organism>
<proteinExistence type="predicted"/>